<gene>
    <name evidence="1" type="ORF">STRATTON_84</name>
</gene>
<dbReference type="Proteomes" id="UP000221949">
    <property type="component" value="Segment"/>
</dbReference>
<evidence type="ECO:0000313" key="1">
    <source>
        <dbReference type="EMBL" id="ANZ50509.1"/>
    </source>
</evidence>
<name>A0A1B2IGX5_9CAUD</name>
<dbReference type="EMBL" id="KX397373">
    <property type="protein sequence ID" value="ANZ50509.1"/>
    <property type="molecule type" value="Genomic_DNA"/>
</dbReference>
<organism evidence="1 2">
    <name type="scientific">Erwinia phage vB_EamM_Stratton</name>
    <dbReference type="NCBI Taxonomy" id="1883378"/>
    <lineage>
        <taxon>Viruses</taxon>
        <taxon>Duplodnaviria</taxon>
        <taxon>Heunggongvirae</taxon>
        <taxon>Uroviricota</taxon>
        <taxon>Caudoviricetes</taxon>
        <taxon>Chimalliviridae</taxon>
        <taxon>Erskinevirus</taxon>
        <taxon>Erskinevirus EaH2</taxon>
    </lineage>
</organism>
<accession>A0A1B2IGX5</accession>
<sequence>MNTIEMAVKAKNEDQLVNAVLYKLSQKFGHQYVSSGFQNLTTRPSGEYVLPEKLQAAKTDNYYGVLVHHIQAALAAQYVGCTVRVSPAQYYRDGDIDPIGFFCVHVEHPDDGQVINFVVYLHPLEAAFHAVDLNRLVEMKTLATRETPIVVLTHDMILEVTGMDYVDGYVIDSVSIAAHAAGWSDTEQYGLSLLLSAIN</sequence>
<reference evidence="2" key="1">
    <citation type="submission" date="2016-06" db="EMBL/GenBank/DDBJ databases">
        <authorList>
            <person name="Berg J.A."/>
            <person name="Stratton M.L."/>
            <person name="Esplin I.D."/>
            <person name="Jensen G.L."/>
            <person name="Merrill B.D."/>
            <person name="Breakwell D.P."/>
            <person name="Hope S."/>
            <person name="Grose J.H."/>
        </authorList>
    </citation>
    <scope>NUCLEOTIDE SEQUENCE [LARGE SCALE GENOMIC DNA]</scope>
</reference>
<proteinExistence type="predicted"/>
<protein>
    <submittedName>
        <fullName evidence="1">Uncharacterized protein</fullName>
    </submittedName>
</protein>
<evidence type="ECO:0000313" key="2">
    <source>
        <dbReference type="Proteomes" id="UP000221949"/>
    </source>
</evidence>